<organism evidence="1 2">
    <name type="scientific">Pendulispora rubella</name>
    <dbReference type="NCBI Taxonomy" id="2741070"/>
    <lineage>
        <taxon>Bacteria</taxon>
        <taxon>Pseudomonadati</taxon>
        <taxon>Myxococcota</taxon>
        <taxon>Myxococcia</taxon>
        <taxon>Myxococcales</taxon>
        <taxon>Sorangiineae</taxon>
        <taxon>Pendulisporaceae</taxon>
        <taxon>Pendulispora</taxon>
    </lineage>
</organism>
<gene>
    <name evidence="1" type="ORF">LVJ94_41925</name>
</gene>
<evidence type="ECO:0000313" key="1">
    <source>
        <dbReference type="EMBL" id="WXB03451.1"/>
    </source>
</evidence>
<dbReference type="EMBL" id="CP089983">
    <property type="protein sequence ID" value="WXB03451.1"/>
    <property type="molecule type" value="Genomic_DNA"/>
</dbReference>
<reference evidence="1" key="1">
    <citation type="submission" date="2021-12" db="EMBL/GenBank/DDBJ databases">
        <title>Discovery of the Pendulisporaceae a myxobacterial family with distinct sporulation behavior and unique specialized metabolism.</title>
        <authorList>
            <person name="Garcia R."/>
            <person name="Popoff A."/>
            <person name="Bader C.D."/>
            <person name="Loehr J."/>
            <person name="Walesch S."/>
            <person name="Walt C."/>
            <person name="Boldt J."/>
            <person name="Bunk B."/>
            <person name="Haeckl F.J.F.P.J."/>
            <person name="Gunesch A.P."/>
            <person name="Birkelbach J."/>
            <person name="Nuebel U."/>
            <person name="Pietschmann T."/>
            <person name="Bach T."/>
            <person name="Mueller R."/>
        </authorList>
    </citation>
    <scope>NUCLEOTIDE SEQUENCE</scope>
    <source>
        <strain evidence="1">MSr11367</strain>
    </source>
</reference>
<sequence>MSQAIVDASMTTEERAQLWQQRLFEAVAGMTNYLAERHARDTLPAWLGVQADIFRDLPGEGDGDHLAWQRIFFRGQALMERFLVGHFGHAAMQTWALANARIYAMIEPDRGCGAADVIDRLRRQLENYDSAIAVLESEPACATIRISRCGIWNYRERARKRGIPITLDSPCDYCTKAVAANIMAKGYAPRHELFSDGEVHGCQWSALASDLPAHP</sequence>
<proteinExistence type="predicted"/>
<evidence type="ECO:0000313" key="2">
    <source>
        <dbReference type="Proteomes" id="UP001374803"/>
    </source>
</evidence>
<accession>A0ABZ2L0V8</accession>
<dbReference type="RefSeq" id="WP_394833079.1">
    <property type="nucleotide sequence ID" value="NZ_CP089929.1"/>
</dbReference>
<protein>
    <submittedName>
        <fullName evidence="1">Uncharacterized protein</fullName>
    </submittedName>
</protein>
<keyword evidence="2" id="KW-1185">Reference proteome</keyword>
<name>A0ABZ2L0V8_9BACT</name>
<dbReference type="Proteomes" id="UP001374803">
    <property type="component" value="Chromosome"/>
</dbReference>